<keyword evidence="3" id="KW-1185">Reference proteome</keyword>
<dbReference type="AlphaFoldDB" id="A0A9Q3JJS7"/>
<organism evidence="2 3">
    <name type="scientific">Austropuccinia psidii MF-1</name>
    <dbReference type="NCBI Taxonomy" id="1389203"/>
    <lineage>
        <taxon>Eukaryota</taxon>
        <taxon>Fungi</taxon>
        <taxon>Dikarya</taxon>
        <taxon>Basidiomycota</taxon>
        <taxon>Pucciniomycotina</taxon>
        <taxon>Pucciniomycetes</taxon>
        <taxon>Pucciniales</taxon>
        <taxon>Sphaerophragmiaceae</taxon>
        <taxon>Austropuccinia</taxon>
    </lineage>
</organism>
<evidence type="ECO:0000313" key="3">
    <source>
        <dbReference type="Proteomes" id="UP000765509"/>
    </source>
</evidence>
<evidence type="ECO:0000256" key="1">
    <source>
        <dbReference type="SAM" id="MobiDB-lite"/>
    </source>
</evidence>
<dbReference type="Proteomes" id="UP000765509">
    <property type="component" value="Unassembled WGS sequence"/>
</dbReference>
<gene>
    <name evidence="2" type="ORF">O181_102996</name>
</gene>
<name>A0A9Q3JJS7_9BASI</name>
<dbReference type="EMBL" id="AVOT02074006">
    <property type="protein sequence ID" value="MBW0563281.1"/>
    <property type="molecule type" value="Genomic_DNA"/>
</dbReference>
<sequence>MSYKLTELTESSLSAPPPSVPCGSGVFSRLSSPSMASSGHFDPSQTYDGYRAVKGFDPACSECLAKGGIYGVEKMGLLGKEFPVSEAPTPDGTSGFSQ</sequence>
<protein>
    <submittedName>
        <fullName evidence="2">Uncharacterized protein</fullName>
    </submittedName>
</protein>
<feature type="region of interest" description="Disordered" evidence="1">
    <location>
        <begin position="1"/>
        <end position="20"/>
    </location>
</feature>
<accession>A0A9Q3JJS7</accession>
<comment type="caution">
    <text evidence="2">The sequence shown here is derived from an EMBL/GenBank/DDBJ whole genome shotgun (WGS) entry which is preliminary data.</text>
</comment>
<proteinExistence type="predicted"/>
<evidence type="ECO:0000313" key="2">
    <source>
        <dbReference type="EMBL" id="MBW0563281.1"/>
    </source>
</evidence>
<feature type="non-terminal residue" evidence="2">
    <location>
        <position position="1"/>
    </location>
</feature>
<reference evidence="2" key="1">
    <citation type="submission" date="2021-03" db="EMBL/GenBank/DDBJ databases">
        <title>Draft genome sequence of rust myrtle Austropuccinia psidii MF-1, a brazilian biotype.</title>
        <authorList>
            <person name="Quecine M.C."/>
            <person name="Pachon D.M.R."/>
            <person name="Bonatelli M.L."/>
            <person name="Correr F.H."/>
            <person name="Franceschini L.M."/>
            <person name="Leite T.F."/>
            <person name="Margarido G.R.A."/>
            <person name="Almeida C.A."/>
            <person name="Ferrarezi J.A."/>
            <person name="Labate C.A."/>
        </authorList>
    </citation>
    <scope>NUCLEOTIDE SEQUENCE</scope>
    <source>
        <strain evidence="2">MF-1</strain>
    </source>
</reference>